<dbReference type="EMBL" id="JAGSPK010000002">
    <property type="protein sequence ID" value="MBR7792530.1"/>
    <property type="molecule type" value="Genomic_DNA"/>
</dbReference>
<sequence length="122" mass="13480">MSNSSFQYATLPDPAGAGLPVMTLPVDARYQQAVDCGVRAAQAFFCEDDAISLHAHLPACLHHYLQMVRQACALLAPAETVWQQHEQASRDAFCAGYLGRIQQELRLIRPSPPRQRHAAAMH</sequence>
<reference evidence="1 2" key="1">
    <citation type="submission" date="2021-04" db="EMBL/GenBank/DDBJ databases">
        <title>novel species isolated from subtropical streams in China.</title>
        <authorList>
            <person name="Lu H."/>
        </authorList>
    </citation>
    <scope>NUCLEOTIDE SEQUENCE [LARGE SCALE GENOMIC DNA]</scope>
    <source>
        <strain evidence="1 2">FT147W</strain>
    </source>
</reference>
<proteinExistence type="predicted"/>
<evidence type="ECO:0000313" key="1">
    <source>
        <dbReference type="EMBL" id="MBR7792530.1"/>
    </source>
</evidence>
<comment type="caution">
    <text evidence="1">The sequence shown here is derived from an EMBL/GenBank/DDBJ whole genome shotgun (WGS) entry which is preliminary data.</text>
</comment>
<organism evidence="1 2">
    <name type="scientific">Undibacterium rivi</name>
    <dbReference type="NCBI Taxonomy" id="2828729"/>
    <lineage>
        <taxon>Bacteria</taxon>
        <taxon>Pseudomonadati</taxon>
        <taxon>Pseudomonadota</taxon>
        <taxon>Betaproteobacteria</taxon>
        <taxon>Burkholderiales</taxon>
        <taxon>Oxalobacteraceae</taxon>
        <taxon>Undibacterium</taxon>
    </lineage>
</organism>
<dbReference type="RefSeq" id="WP_212678549.1">
    <property type="nucleotide sequence ID" value="NZ_JAGSPK010000002.1"/>
</dbReference>
<name>A0ABS5H1E6_9BURK</name>
<keyword evidence="2" id="KW-1185">Reference proteome</keyword>
<protein>
    <submittedName>
        <fullName evidence="1">Uncharacterized protein</fullName>
    </submittedName>
</protein>
<accession>A0ABS5H1E6</accession>
<gene>
    <name evidence="1" type="ORF">KDM87_07950</name>
</gene>
<evidence type="ECO:0000313" key="2">
    <source>
        <dbReference type="Proteomes" id="UP000682982"/>
    </source>
</evidence>
<dbReference type="Proteomes" id="UP000682982">
    <property type="component" value="Unassembled WGS sequence"/>
</dbReference>